<dbReference type="GO" id="GO:0008233">
    <property type="term" value="F:peptidase activity"/>
    <property type="evidence" value="ECO:0007669"/>
    <property type="project" value="UniProtKB-KW"/>
</dbReference>
<feature type="region of interest" description="Disordered" evidence="1">
    <location>
        <begin position="1404"/>
        <end position="1428"/>
    </location>
</feature>
<evidence type="ECO:0000256" key="1">
    <source>
        <dbReference type="SAM" id="MobiDB-lite"/>
    </source>
</evidence>
<dbReference type="SUPFAM" id="SSF52540">
    <property type="entry name" value="P-loop containing nucleoside triphosphate hydrolases"/>
    <property type="match status" value="1"/>
</dbReference>
<evidence type="ECO:0000313" key="4">
    <source>
        <dbReference type="Proteomes" id="UP000663421"/>
    </source>
</evidence>
<organism evidence="3 4">
    <name type="scientific">Streptomyces malaysiensis</name>
    <dbReference type="NCBI Taxonomy" id="92644"/>
    <lineage>
        <taxon>Bacteria</taxon>
        <taxon>Bacillati</taxon>
        <taxon>Actinomycetota</taxon>
        <taxon>Actinomycetes</taxon>
        <taxon>Kitasatosporales</taxon>
        <taxon>Streptomycetaceae</taxon>
        <taxon>Streptomyces</taxon>
        <taxon>Streptomyces violaceusniger group</taxon>
    </lineage>
</organism>
<feature type="domain" description="Novel STAND NTPase 1" evidence="2">
    <location>
        <begin position="215"/>
        <end position="615"/>
    </location>
</feature>
<dbReference type="EMBL" id="CP065050">
    <property type="protein sequence ID" value="QPI53959.1"/>
    <property type="molecule type" value="Genomic_DNA"/>
</dbReference>
<dbReference type="GO" id="GO:0006508">
    <property type="term" value="P:proteolysis"/>
    <property type="evidence" value="ECO:0007669"/>
    <property type="project" value="UniProtKB-KW"/>
</dbReference>
<dbReference type="InterPro" id="IPR011044">
    <property type="entry name" value="Quino_amine_DH_bsu"/>
</dbReference>
<sequence>MGVPWGDRPLESGAARVWGSGGVAGAGFLIAPDLVCTCAHVVADALGLPRDLTRAPEGTVRVEFPLLREEDGTIPEVLAEVVSWQPVKRDDSGDVALLRLDRTVSNARPVPLVDGSAVWGHTFRVYGFPEGATHGVWASGTLRAAQGAGWLQMDAEPDSGSRIGAGFSGSAVWDDAQGGVVGMTVAAGRGGLAGTAYLVPSAALVDEEVLRPRCPFRGLAVFGEEDAEFFHGRQDDAERLAKAVGMRPLTVLAGPSGCGKSSLVRAGLLPALRARGTTVSVLRPVQGVRPRTALAQAVVPVLEPAAGEVERLRKSEELVGLLDDGARDGREQEVAAGLRAALGRRGGSGGHLIFVDQLEEYAAAEPVAARELFTLLAAVAGAPDEGIGSGTRVVATARPESLDVLVTPETSGALSDAVIFLAALSAKGLRQAVTGPVDATLGLWLEPGLAERIVEDAAGEPGRMPLTEFALTRLWERRERSMLTHAAYQELGGVAGALVGYAEDAFRAHVPASEEPAARRLFVQLARPDDRGGFTRRPTPVADLDTATVAIARRLAPGKLVVFGRTSEGTEIVDLAHEALTRLWPRLRGWLEDSREFRGWQEQLRRDLARWEDRSGEAGGLLRGRLLAEAEDWLKRRPEDITSGERAYIQAGRRHQRRGVRAWQAAVAALAALLLTASTLAAVAVQNRRETEAKLRTLASRTLADASDKQSERAPGTAVQLALAAWHTEHTPQARAALLRQYVRGQYLRGGYRGLWRGRAQKLDATPDGRTMVVRSKPSGFGPQQVAVVTGVPEGKPRHYTLRGVPEGDTRSAVSPDGRHYAIATPEGGVLLWRLDGTSRGPRVLARDVAGERNVNSAHLDFSADSRRLLRLLTFSRPLPEDDGREGLLGAWDTGSGQPLPMADEVIPRGVILNDAAFGVDPDTVLLLPWFRGKNREVVVRDLGTGRSVRKISSRTKAGSLSLGGGGAYVIESDSSSRSYLHDLAKGSSARLPGSSTTPDATGVYLFDTKGVENGGYSEIALTRPATGETYRTRVPVDSEPQDLIAVVSRGGGGVRVLAPVGDTLMVVEAHREVAREPDKSDIPVGALSSDGRRLARVSHGRLEVMDLVSGDHRTAALPRTRRNRDWLVTWTARSTRLVAWQPNGTEMSTYAARDLADRVDVRLDMGPDTDKELGTVDAAEPLYGGDVAVLTAGGALLRVDPERGVQIGPPLWADRTPLDSGKAFAGIGQIRARPGHPDQVAVAGRNGAERGRVALWDIRARKRTGTLSGDRISTVYSNYGGSSMAFSPDGEELVVKQYDGFLRRWGVAEQRAQGPRIAVDTAGDVVGVTDEGTVVTFSYATDLELWEAATADRVGVIRIPGGRHAAVVRGNRLTMAGDDWRQSFDLRPETWFKDLCEGLGRDYTDDERKHQLPPGTPPEPPCTSTGP</sequence>
<accession>A0ABX6VZG1</accession>
<dbReference type="SUPFAM" id="SSF69322">
    <property type="entry name" value="Tricorn protease domain 2"/>
    <property type="match status" value="1"/>
</dbReference>
<dbReference type="InterPro" id="IPR009003">
    <property type="entry name" value="Peptidase_S1_PA"/>
</dbReference>
<dbReference type="InterPro" id="IPR027417">
    <property type="entry name" value="P-loop_NTPase"/>
</dbReference>
<gene>
    <name evidence="3" type="ORF">I1A49_02575</name>
</gene>
<evidence type="ECO:0000313" key="3">
    <source>
        <dbReference type="EMBL" id="QPI53959.1"/>
    </source>
</evidence>
<proteinExistence type="predicted"/>
<dbReference type="InterPro" id="IPR015943">
    <property type="entry name" value="WD40/YVTN_repeat-like_dom_sf"/>
</dbReference>
<dbReference type="Proteomes" id="UP000663421">
    <property type="component" value="Chromosome"/>
</dbReference>
<dbReference type="SUPFAM" id="SSF50494">
    <property type="entry name" value="Trypsin-like serine proteases"/>
    <property type="match status" value="1"/>
</dbReference>
<keyword evidence="3" id="KW-0378">Hydrolase</keyword>
<keyword evidence="4" id="KW-1185">Reference proteome</keyword>
<dbReference type="Gene3D" id="2.40.10.120">
    <property type="match status" value="1"/>
</dbReference>
<reference evidence="3 4" key="1">
    <citation type="submission" date="2020-11" db="EMBL/GenBank/DDBJ databases">
        <title>Complete genome sequence unveiled secondary metabolic potentials in Streptomyces solisilvae HNM0141.</title>
        <authorList>
            <person name="Huang X."/>
        </authorList>
    </citation>
    <scope>NUCLEOTIDE SEQUENCE [LARGE SCALE GENOMIC DNA]</scope>
    <source>
        <strain evidence="3 4">HNM0141</strain>
    </source>
</reference>
<dbReference type="InterPro" id="IPR049052">
    <property type="entry name" value="nSTAND1"/>
</dbReference>
<evidence type="ECO:0000259" key="2">
    <source>
        <dbReference type="Pfam" id="PF20703"/>
    </source>
</evidence>
<dbReference type="SUPFAM" id="SSF50969">
    <property type="entry name" value="YVTN repeat-like/Quinoprotein amine dehydrogenase"/>
    <property type="match status" value="1"/>
</dbReference>
<dbReference type="Pfam" id="PF13365">
    <property type="entry name" value="Trypsin_2"/>
    <property type="match status" value="1"/>
</dbReference>
<keyword evidence="3" id="KW-0645">Protease</keyword>
<dbReference type="Pfam" id="PF20703">
    <property type="entry name" value="nSTAND1"/>
    <property type="match status" value="1"/>
</dbReference>
<protein>
    <submittedName>
        <fullName evidence="3">Serine protease</fullName>
    </submittedName>
</protein>
<name>A0ABX6VZG1_STRMQ</name>
<dbReference type="Gene3D" id="2.130.10.10">
    <property type="entry name" value="YVTN repeat-like/Quinoprotein amine dehydrogenase"/>
    <property type="match status" value="1"/>
</dbReference>